<gene>
    <name evidence="1" type="ORF">DFR71_6296</name>
</gene>
<dbReference type="Proteomes" id="UP000294856">
    <property type="component" value="Unassembled WGS sequence"/>
</dbReference>
<evidence type="ECO:0000313" key="1">
    <source>
        <dbReference type="EMBL" id="TCJ90003.1"/>
    </source>
</evidence>
<organism evidence="1 2">
    <name type="scientific">Nocardia alba</name>
    <dbReference type="NCBI Taxonomy" id="225051"/>
    <lineage>
        <taxon>Bacteria</taxon>
        <taxon>Bacillati</taxon>
        <taxon>Actinomycetota</taxon>
        <taxon>Actinomycetes</taxon>
        <taxon>Mycobacteriales</taxon>
        <taxon>Nocardiaceae</taxon>
        <taxon>Nocardia</taxon>
    </lineage>
</organism>
<dbReference type="STRING" id="1210063.GCA_001612665_05724"/>
<dbReference type="RefSeq" id="WP_067458102.1">
    <property type="nucleotide sequence ID" value="NZ_SMFR01000008.1"/>
</dbReference>
<keyword evidence="2" id="KW-1185">Reference proteome</keyword>
<evidence type="ECO:0000313" key="2">
    <source>
        <dbReference type="Proteomes" id="UP000294856"/>
    </source>
</evidence>
<comment type="caution">
    <text evidence="1">The sequence shown here is derived from an EMBL/GenBank/DDBJ whole genome shotgun (WGS) entry which is preliminary data.</text>
</comment>
<proteinExistence type="predicted"/>
<dbReference type="EMBL" id="SMFR01000008">
    <property type="protein sequence ID" value="TCJ90003.1"/>
    <property type="molecule type" value="Genomic_DNA"/>
</dbReference>
<sequence>MTIPGLVTSGEAVEVIYDGTGYRFRPADLQTLVRANILANCGTGKHLRFALDDLAKFTRTFPYRPHLPFPYLGVSILELAEAPAYELLTPHDLFRRYAGYDHDNVAGLAPWERTYAITAKWRMGFATAQAVVEQGLPLLGCVKGVVTLDTIFWPTGVVRLVGGLGFEVAPDRRGHPELGSGAIIDVPPGPPWRLVPAAAPALTSR</sequence>
<dbReference type="OrthoDB" id="4571366at2"/>
<dbReference type="AlphaFoldDB" id="A0A4R1F7S5"/>
<reference evidence="1 2" key="1">
    <citation type="submission" date="2019-03" db="EMBL/GenBank/DDBJ databases">
        <title>Genomic Encyclopedia of Type Strains, Phase IV (KMG-IV): sequencing the most valuable type-strain genomes for metagenomic binning, comparative biology and taxonomic classification.</title>
        <authorList>
            <person name="Goeker M."/>
        </authorList>
    </citation>
    <scope>NUCLEOTIDE SEQUENCE [LARGE SCALE GENOMIC DNA]</scope>
    <source>
        <strain evidence="1 2">DSM 44684</strain>
    </source>
</reference>
<accession>A0A4R1F7S5</accession>
<name>A0A4R1F7S5_9NOCA</name>
<protein>
    <submittedName>
        <fullName evidence="1">Uncharacterized protein</fullName>
    </submittedName>
</protein>